<sequence>MIERKRIMQSLGACYLSVTTCIRSLLDDGKIFNNKLNSLSRTLQQVSSYCFNSFFVSVGTEL</sequence>
<protein>
    <submittedName>
        <fullName evidence="1">Uncharacterized protein</fullName>
    </submittedName>
</protein>
<name>A0A164SQK5_9CRUS</name>
<keyword evidence="2" id="KW-1185">Reference proteome</keyword>
<dbReference type="EMBL" id="LRGB01001946">
    <property type="protein sequence ID" value="KZS09852.1"/>
    <property type="molecule type" value="Genomic_DNA"/>
</dbReference>
<organism evidence="1 2">
    <name type="scientific">Daphnia magna</name>
    <dbReference type="NCBI Taxonomy" id="35525"/>
    <lineage>
        <taxon>Eukaryota</taxon>
        <taxon>Metazoa</taxon>
        <taxon>Ecdysozoa</taxon>
        <taxon>Arthropoda</taxon>
        <taxon>Crustacea</taxon>
        <taxon>Branchiopoda</taxon>
        <taxon>Diplostraca</taxon>
        <taxon>Cladocera</taxon>
        <taxon>Anomopoda</taxon>
        <taxon>Daphniidae</taxon>
        <taxon>Daphnia</taxon>
    </lineage>
</organism>
<dbReference type="Proteomes" id="UP000076858">
    <property type="component" value="Unassembled WGS sequence"/>
</dbReference>
<gene>
    <name evidence="1" type="ORF">APZ42_025822</name>
</gene>
<proteinExistence type="predicted"/>
<evidence type="ECO:0000313" key="2">
    <source>
        <dbReference type="Proteomes" id="UP000076858"/>
    </source>
</evidence>
<accession>A0A164SQK5</accession>
<reference evidence="1 2" key="1">
    <citation type="submission" date="2016-03" db="EMBL/GenBank/DDBJ databases">
        <title>EvidentialGene: Evidence-directed Construction of Genes on Genomes.</title>
        <authorList>
            <person name="Gilbert D.G."/>
            <person name="Choi J.-H."/>
            <person name="Mockaitis K."/>
            <person name="Colbourne J."/>
            <person name="Pfrender M."/>
        </authorList>
    </citation>
    <scope>NUCLEOTIDE SEQUENCE [LARGE SCALE GENOMIC DNA]</scope>
    <source>
        <strain evidence="1 2">Xinb3</strain>
        <tissue evidence="1">Complete organism</tissue>
    </source>
</reference>
<evidence type="ECO:0000313" key="1">
    <source>
        <dbReference type="EMBL" id="KZS09852.1"/>
    </source>
</evidence>
<comment type="caution">
    <text evidence="1">The sequence shown here is derived from an EMBL/GenBank/DDBJ whole genome shotgun (WGS) entry which is preliminary data.</text>
</comment>
<dbReference type="AlphaFoldDB" id="A0A164SQK5"/>